<protein>
    <submittedName>
        <fullName evidence="1">Uncharacterized protein</fullName>
    </submittedName>
</protein>
<name>A0A0F8ZAY8_9ZZZZ</name>
<proteinExistence type="predicted"/>
<organism evidence="1">
    <name type="scientific">marine sediment metagenome</name>
    <dbReference type="NCBI Taxonomy" id="412755"/>
    <lineage>
        <taxon>unclassified sequences</taxon>
        <taxon>metagenomes</taxon>
        <taxon>ecological metagenomes</taxon>
    </lineage>
</organism>
<reference evidence="1" key="1">
    <citation type="journal article" date="2015" name="Nature">
        <title>Complex archaea that bridge the gap between prokaryotes and eukaryotes.</title>
        <authorList>
            <person name="Spang A."/>
            <person name="Saw J.H."/>
            <person name="Jorgensen S.L."/>
            <person name="Zaremba-Niedzwiedzka K."/>
            <person name="Martijn J."/>
            <person name="Lind A.E."/>
            <person name="van Eijk R."/>
            <person name="Schleper C."/>
            <person name="Guy L."/>
            <person name="Ettema T.J."/>
        </authorList>
    </citation>
    <scope>NUCLEOTIDE SEQUENCE</scope>
</reference>
<accession>A0A0F8ZAY8</accession>
<gene>
    <name evidence="1" type="ORF">LCGC14_2992320</name>
</gene>
<feature type="non-terminal residue" evidence="1">
    <location>
        <position position="1"/>
    </location>
</feature>
<evidence type="ECO:0000313" key="1">
    <source>
        <dbReference type="EMBL" id="KKK63634.1"/>
    </source>
</evidence>
<dbReference type="AlphaFoldDB" id="A0A0F8ZAY8"/>
<sequence length="166" mass="19252">DYKNLILNFDIGNYSPALDKNVILNYLAKMTVISGEIGLTNNAVTIPDHLKIKDLKVFVTKDNESGWMRTRDLDNIESSQREHNEFTKSYPDEPVYRLTDSKIKFEVNDFTCDKIKYEYIKRPVEITEVSDIDFIYMKELQDATVTSLLETLESRRLQSQAVVSKT</sequence>
<dbReference type="EMBL" id="LAZR01061413">
    <property type="protein sequence ID" value="KKK63634.1"/>
    <property type="molecule type" value="Genomic_DNA"/>
</dbReference>
<comment type="caution">
    <text evidence="1">The sequence shown here is derived from an EMBL/GenBank/DDBJ whole genome shotgun (WGS) entry which is preliminary data.</text>
</comment>